<evidence type="ECO:0000256" key="1">
    <source>
        <dbReference type="SAM" id="MobiDB-lite"/>
    </source>
</evidence>
<dbReference type="RefSeq" id="WP_168910789.1">
    <property type="nucleotide sequence ID" value="NZ_JABACI010000001.1"/>
</dbReference>
<organism evidence="2 3">
    <name type="scientific">Microbacterium salsuginis</name>
    <dbReference type="NCBI Taxonomy" id="2722803"/>
    <lineage>
        <taxon>Bacteria</taxon>
        <taxon>Bacillati</taxon>
        <taxon>Actinomycetota</taxon>
        <taxon>Actinomycetes</taxon>
        <taxon>Micrococcales</taxon>
        <taxon>Microbacteriaceae</taxon>
        <taxon>Microbacterium</taxon>
    </lineage>
</organism>
<dbReference type="EMBL" id="JABACI010000001">
    <property type="protein sequence ID" value="NLP82261.1"/>
    <property type="molecule type" value="Genomic_DNA"/>
</dbReference>
<evidence type="ECO:0000313" key="2">
    <source>
        <dbReference type="EMBL" id="NLP82261.1"/>
    </source>
</evidence>
<evidence type="ECO:0000313" key="3">
    <source>
        <dbReference type="Proteomes" id="UP001429745"/>
    </source>
</evidence>
<gene>
    <name evidence="2" type="ORF">HF576_00200</name>
</gene>
<reference evidence="2 3" key="1">
    <citation type="submission" date="2020-04" db="EMBL/GenBank/DDBJ databases">
        <title>CFH 90308 Microbacterium sp.</title>
        <authorList>
            <person name="Nie G."/>
            <person name="Ming H."/>
            <person name="Xia T."/>
        </authorList>
    </citation>
    <scope>NUCLEOTIDE SEQUENCE [LARGE SCALE GENOMIC DNA]</scope>
    <source>
        <strain evidence="2 3">CFH 90308</strain>
    </source>
</reference>
<dbReference type="Proteomes" id="UP001429745">
    <property type="component" value="Unassembled WGS sequence"/>
</dbReference>
<proteinExistence type="predicted"/>
<name>A0ABX1K5I1_9MICO</name>
<protein>
    <submittedName>
        <fullName evidence="2">Uncharacterized protein</fullName>
    </submittedName>
</protein>
<comment type="caution">
    <text evidence="2">The sequence shown here is derived from an EMBL/GenBank/DDBJ whole genome shotgun (WGS) entry which is preliminary data.</text>
</comment>
<feature type="region of interest" description="Disordered" evidence="1">
    <location>
        <begin position="88"/>
        <end position="110"/>
    </location>
</feature>
<sequence>MKMLITEVGSYLTGNAIADAVFDYWLALTREHRADVVRVPIMSFDGTTSHVSLTIGWMTSLAAIDRDDMADLEDGEAVARLADKTRALQPNGDRPMASADVSDMSLGDVF</sequence>
<accession>A0ABX1K5I1</accession>
<keyword evidence="3" id="KW-1185">Reference proteome</keyword>